<keyword evidence="3" id="KW-0813">Transport</keyword>
<feature type="transmembrane region" description="Helical" evidence="7">
    <location>
        <begin position="230"/>
        <end position="252"/>
    </location>
</feature>
<feature type="transmembrane region" description="Helical" evidence="7">
    <location>
        <begin position="25"/>
        <end position="45"/>
    </location>
</feature>
<keyword evidence="9" id="KW-1185">Reference proteome</keyword>
<evidence type="ECO:0000256" key="6">
    <source>
        <dbReference type="ARBA" id="ARBA00023136"/>
    </source>
</evidence>
<dbReference type="OrthoDB" id="10021397at2759"/>
<evidence type="ECO:0000256" key="5">
    <source>
        <dbReference type="ARBA" id="ARBA00022989"/>
    </source>
</evidence>
<keyword evidence="6 7" id="KW-0472">Membrane</keyword>
<evidence type="ECO:0000256" key="3">
    <source>
        <dbReference type="ARBA" id="ARBA00022448"/>
    </source>
</evidence>
<protein>
    <submittedName>
        <fullName evidence="8">Major facilitator superfamily domain general substrate transporter</fullName>
    </submittedName>
</protein>
<feature type="transmembrane region" description="Helical" evidence="7">
    <location>
        <begin position="157"/>
        <end position="178"/>
    </location>
</feature>
<evidence type="ECO:0000313" key="9">
    <source>
        <dbReference type="Proteomes" id="UP000554235"/>
    </source>
</evidence>
<dbReference type="GO" id="GO:0005886">
    <property type="term" value="C:plasma membrane"/>
    <property type="evidence" value="ECO:0007669"/>
    <property type="project" value="TreeGrafter"/>
</dbReference>
<dbReference type="Proteomes" id="UP000554235">
    <property type="component" value="Unassembled WGS sequence"/>
</dbReference>
<accession>A0A8H4L5I0</accession>
<sequence>MLHEYVVTPLDQRGFIAHILSHRELLLIWVASACPGVAYAITLYYMPLFFAFARGLSALEQTVRMLPFIFTFITTVLTVGACLPKLGRYKIISISGGVVTLGARTALTLILEPGAPEPTVMGLTALVSFGLGLQFQHGTAISNVLMKSPGRGTDGVAVFNMALMGGISVSLVIAVAIYENRGFSLLASALRSDTYGEKDVGEALSGVSSTVWQSSGPRVVSRGIEATAKVISLILCIITSSGAICFVCSPCMKWDKLNYRTSKKDNARKTLSSSGRGVPSKA</sequence>
<comment type="similarity">
    <text evidence="2">Belongs to the major facilitator superfamily. TCR/Tet family.</text>
</comment>
<feature type="transmembrane region" description="Helical" evidence="7">
    <location>
        <begin position="91"/>
        <end position="111"/>
    </location>
</feature>
<dbReference type="PANTHER" id="PTHR23501">
    <property type="entry name" value="MAJOR FACILITATOR SUPERFAMILY"/>
    <property type="match status" value="1"/>
</dbReference>
<evidence type="ECO:0000256" key="1">
    <source>
        <dbReference type="ARBA" id="ARBA00004141"/>
    </source>
</evidence>
<comment type="subcellular location">
    <subcellularLocation>
        <location evidence="1">Membrane</location>
        <topology evidence="1">Multi-pass membrane protein</topology>
    </subcellularLocation>
</comment>
<dbReference type="AlphaFoldDB" id="A0A8H4L5I0"/>
<feature type="transmembrane region" description="Helical" evidence="7">
    <location>
        <begin position="123"/>
        <end position="145"/>
    </location>
</feature>
<dbReference type="PANTHER" id="PTHR23501:SF12">
    <property type="entry name" value="MAJOR FACILITATOR SUPERFAMILY (MFS) PROFILE DOMAIN-CONTAINING PROTEIN-RELATED"/>
    <property type="match status" value="1"/>
</dbReference>
<keyword evidence="5 7" id="KW-1133">Transmembrane helix</keyword>
<feature type="transmembrane region" description="Helical" evidence="7">
    <location>
        <begin position="65"/>
        <end position="84"/>
    </location>
</feature>
<dbReference type="EMBL" id="JAADYS010001497">
    <property type="protein sequence ID" value="KAF4462666.1"/>
    <property type="molecule type" value="Genomic_DNA"/>
</dbReference>
<reference evidence="8 9" key="1">
    <citation type="submission" date="2020-01" db="EMBL/GenBank/DDBJ databases">
        <title>Identification and distribution of gene clusters putatively required for synthesis of sphingolipid metabolism inhibitors in phylogenetically diverse species of the filamentous fungus Fusarium.</title>
        <authorList>
            <person name="Kim H.-S."/>
            <person name="Busman M."/>
            <person name="Brown D.W."/>
            <person name="Divon H."/>
            <person name="Uhlig S."/>
            <person name="Proctor R.H."/>
        </authorList>
    </citation>
    <scope>NUCLEOTIDE SEQUENCE [LARGE SCALE GENOMIC DNA]</scope>
    <source>
        <strain evidence="8 9">NRRL 20459</strain>
    </source>
</reference>
<comment type="caution">
    <text evidence="8">The sequence shown here is derived from an EMBL/GenBank/DDBJ whole genome shotgun (WGS) entry which is preliminary data.</text>
</comment>
<evidence type="ECO:0000256" key="2">
    <source>
        <dbReference type="ARBA" id="ARBA00007520"/>
    </source>
</evidence>
<dbReference type="SUPFAM" id="SSF103473">
    <property type="entry name" value="MFS general substrate transporter"/>
    <property type="match status" value="1"/>
</dbReference>
<dbReference type="InterPro" id="IPR036259">
    <property type="entry name" value="MFS_trans_sf"/>
</dbReference>
<evidence type="ECO:0000313" key="8">
    <source>
        <dbReference type="EMBL" id="KAF4462666.1"/>
    </source>
</evidence>
<dbReference type="Gene3D" id="1.20.1250.20">
    <property type="entry name" value="MFS general substrate transporter like domains"/>
    <property type="match status" value="1"/>
</dbReference>
<organism evidence="8 9">
    <name type="scientific">Fusarium albosuccineum</name>
    <dbReference type="NCBI Taxonomy" id="1237068"/>
    <lineage>
        <taxon>Eukaryota</taxon>
        <taxon>Fungi</taxon>
        <taxon>Dikarya</taxon>
        <taxon>Ascomycota</taxon>
        <taxon>Pezizomycotina</taxon>
        <taxon>Sordariomycetes</taxon>
        <taxon>Hypocreomycetidae</taxon>
        <taxon>Hypocreales</taxon>
        <taxon>Nectriaceae</taxon>
        <taxon>Fusarium</taxon>
        <taxon>Fusarium decemcellulare species complex</taxon>
    </lineage>
</organism>
<name>A0A8H4L5I0_9HYPO</name>
<proteinExistence type="inferred from homology"/>
<gene>
    <name evidence="8" type="ORF">FALBO_10526</name>
</gene>
<evidence type="ECO:0000256" key="7">
    <source>
        <dbReference type="SAM" id="Phobius"/>
    </source>
</evidence>
<dbReference type="GO" id="GO:0022857">
    <property type="term" value="F:transmembrane transporter activity"/>
    <property type="evidence" value="ECO:0007669"/>
    <property type="project" value="TreeGrafter"/>
</dbReference>
<evidence type="ECO:0000256" key="4">
    <source>
        <dbReference type="ARBA" id="ARBA00022692"/>
    </source>
</evidence>
<keyword evidence="4 7" id="KW-0812">Transmembrane</keyword>